<dbReference type="Proteomes" id="UP000281553">
    <property type="component" value="Unassembled WGS sequence"/>
</dbReference>
<proteinExistence type="predicted"/>
<feature type="compositionally biased region" description="Low complexity" evidence="1">
    <location>
        <begin position="1"/>
        <end position="14"/>
    </location>
</feature>
<evidence type="ECO:0000256" key="1">
    <source>
        <dbReference type="SAM" id="MobiDB-lite"/>
    </source>
</evidence>
<dbReference type="EMBL" id="UYRU01063159">
    <property type="protein sequence ID" value="VDN15644.1"/>
    <property type="molecule type" value="Genomic_DNA"/>
</dbReference>
<accession>A0A3P7LFJ5</accession>
<evidence type="ECO:0000313" key="3">
    <source>
        <dbReference type="Proteomes" id="UP000281553"/>
    </source>
</evidence>
<organism evidence="2 3">
    <name type="scientific">Dibothriocephalus latus</name>
    <name type="common">Fish tapeworm</name>
    <name type="synonym">Diphyllobothrium latum</name>
    <dbReference type="NCBI Taxonomy" id="60516"/>
    <lineage>
        <taxon>Eukaryota</taxon>
        <taxon>Metazoa</taxon>
        <taxon>Spiralia</taxon>
        <taxon>Lophotrochozoa</taxon>
        <taxon>Platyhelminthes</taxon>
        <taxon>Cestoda</taxon>
        <taxon>Eucestoda</taxon>
        <taxon>Diphyllobothriidea</taxon>
        <taxon>Diphyllobothriidae</taxon>
        <taxon>Dibothriocephalus</taxon>
    </lineage>
</organism>
<name>A0A3P7LFJ5_DIBLA</name>
<feature type="compositionally biased region" description="Polar residues" evidence="1">
    <location>
        <begin position="30"/>
        <end position="43"/>
    </location>
</feature>
<feature type="compositionally biased region" description="Basic and acidic residues" evidence="1">
    <location>
        <begin position="16"/>
        <end position="29"/>
    </location>
</feature>
<feature type="region of interest" description="Disordered" evidence="1">
    <location>
        <begin position="1"/>
        <end position="51"/>
    </location>
</feature>
<dbReference type="OrthoDB" id="1580043at2759"/>
<dbReference type="AlphaFoldDB" id="A0A3P7LFJ5"/>
<keyword evidence="3" id="KW-1185">Reference proteome</keyword>
<gene>
    <name evidence="2" type="ORF">DILT_LOCUS11475</name>
</gene>
<sequence>MYGAASESASSISSLPRDDCSGRNCRPNERSSAPANAAATTGVSKAAPKSPLWPDDVANAAAASSSLASDSTAGMPSLVLPQPPFYAALLSPLHRCLQDAVSTFQLCACSLENAIFRATFGIQGVIFAIGVHNIIMTQLAWGDSYGSPCNAFYR</sequence>
<evidence type="ECO:0000313" key="2">
    <source>
        <dbReference type="EMBL" id="VDN15644.1"/>
    </source>
</evidence>
<protein>
    <submittedName>
        <fullName evidence="2">Uncharacterized protein</fullName>
    </submittedName>
</protein>
<reference evidence="2 3" key="1">
    <citation type="submission" date="2018-11" db="EMBL/GenBank/DDBJ databases">
        <authorList>
            <consortium name="Pathogen Informatics"/>
        </authorList>
    </citation>
    <scope>NUCLEOTIDE SEQUENCE [LARGE SCALE GENOMIC DNA]</scope>
</reference>